<reference evidence="1" key="1">
    <citation type="submission" date="2021-10" db="EMBL/GenBank/DDBJ databases">
        <title>De novo Genome Assembly of Clathrus columnatus (Basidiomycota, Fungi) Using Illumina and Nanopore Sequence Data.</title>
        <authorList>
            <person name="Ogiso-Tanaka E."/>
            <person name="Itagaki H."/>
            <person name="Hosoya T."/>
            <person name="Hosaka K."/>
        </authorList>
    </citation>
    <scope>NUCLEOTIDE SEQUENCE</scope>
    <source>
        <strain evidence="1">MO-923</strain>
    </source>
</reference>
<organism evidence="1 2">
    <name type="scientific">Clathrus columnatus</name>
    <dbReference type="NCBI Taxonomy" id="1419009"/>
    <lineage>
        <taxon>Eukaryota</taxon>
        <taxon>Fungi</taxon>
        <taxon>Dikarya</taxon>
        <taxon>Basidiomycota</taxon>
        <taxon>Agaricomycotina</taxon>
        <taxon>Agaricomycetes</taxon>
        <taxon>Phallomycetidae</taxon>
        <taxon>Phallales</taxon>
        <taxon>Clathraceae</taxon>
        <taxon>Clathrus</taxon>
    </lineage>
</organism>
<sequence length="212" mass="22749">MSERDAEGADWLLKSFTTESERDLERAWACIFAFVPFSRIANSAEHRPSFLASSRRTCRGLSVGGTGVLVTDVVLGSDNDNERPLVTLEGDCIVDGTQQSSTHLEVSGLGLDLQTTVIVDALDVERDLKEEKSALGREEYDVEVDVEGDEDASAEATQVGAKALSPELIAPSSLFPIPTKSPLISSIPLLLRPCCVHICLTVSNSDVSIGKS</sequence>
<evidence type="ECO:0000313" key="1">
    <source>
        <dbReference type="EMBL" id="GJJ10013.1"/>
    </source>
</evidence>
<dbReference type="EMBL" id="BPWL01000004">
    <property type="protein sequence ID" value="GJJ10013.1"/>
    <property type="molecule type" value="Genomic_DNA"/>
</dbReference>
<evidence type="ECO:0000313" key="2">
    <source>
        <dbReference type="Proteomes" id="UP001050691"/>
    </source>
</evidence>
<comment type="caution">
    <text evidence="1">The sequence shown here is derived from an EMBL/GenBank/DDBJ whole genome shotgun (WGS) entry which is preliminary data.</text>
</comment>
<keyword evidence="2" id="KW-1185">Reference proteome</keyword>
<gene>
    <name evidence="1" type="ORF">Clacol_004239</name>
</gene>
<name>A0AAV5AA15_9AGAM</name>
<proteinExistence type="predicted"/>
<dbReference type="AlphaFoldDB" id="A0AAV5AA15"/>
<dbReference type="Proteomes" id="UP001050691">
    <property type="component" value="Unassembled WGS sequence"/>
</dbReference>
<protein>
    <submittedName>
        <fullName evidence="1">Uncharacterized protein</fullName>
    </submittedName>
</protein>
<accession>A0AAV5AA15</accession>